<dbReference type="PANTHER" id="PTHR33219">
    <property type="entry name" value="YLMG HOMOLOG PROTEIN 2, CHLOROPLASTIC"/>
    <property type="match status" value="1"/>
</dbReference>
<evidence type="ECO:0008006" key="5">
    <source>
        <dbReference type="Google" id="ProtNLM"/>
    </source>
</evidence>
<protein>
    <recommendedName>
        <fullName evidence="5">YggT family protein</fullName>
    </recommendedName>
</protein>
<keyword evidence="2" id="KW-0472">Membrane</keyword>
<dbReference type="OrthoDB" id="47652at2"/>
<dbReference type="GO" id="GO:0016020">
    <property type="term" value="C:membrane"/>
    <property type="evidence" value="ECO:0007669"/>
    <property type="project" value="InterPro"/>
</dbReference>
<dbReference type="Pfam" id="PF02325">
    <property type="entry name" value="CCB3_YggT"/>
    <property type="match status" value="1"/>
</dbReference>
<evidence type="ECO:0000256" key="2">
    <source>
        <dbReference type="SAM" id="Phobius"/>
    </source>
</evidence>
<evidence type="ECO:0000313" key="4">
    <source>
        <dbReference type="Proteomes" id="UP000215027"/>
    </source>
</evidence>
<dbReference type="KEGG" id="pbf:CFX0092_B0408"/>
<dbReference type="RefSeq" id="WP_095045284.1">
    <property type="nucleotide sequence ID" value="NZ_LN890656.1"/>
</dbReference>
<proteinExistence type="inferred from homology"/>
<keyword evidence="2" id="KW-1133">Transmembrane helix</keyword>
<dbReference type="EMBL" id="LN890656">
    <property type="protein sequence ID" value="CUS05942.1"/>
    <property type="molecule type" value="Genomic_DNA"/>
</dbReference>
<comment type="similarity">
    <text evidence="1">Belongs to the YggT family.</text>
</comment>
<accession>A0A160T7I2</accession>
<dbReference type="AlphaFoldDB" id="A0A160T7I2"/>
<name>A0A160T7I2_9CHLR</name>
<dbReference type="PANTHER" id="PTHR33219:SF14">
    <property type="entry name" value="PROTEIN COFACTOR ASSEMBLY OF COMPLEX C SUBUNIT B CCB3, CHLOROPLASTIC-RELATED"/>
    <property type="match status" value="1"/>
</dbReference>
<feature type="transmembrane region" description="Helical" evidence="2">
    <location>
        <begin position="66"/>
        <end position="86"/>
    </location>
</feature>
<reference evidence="3" key="1">
    <citation type="submission" date="2016-01" db="EMBL/GenBank/DDBJ databases">
        <authorList>
            <person name="Mcilroy J.S."/>
            <person name="Karst M S."/>
            <person name="Albertsen M."/>
        </authorList>
    </citation>
    <scope>NUCLEOTIDE SEQUENCE</scope>
    <source>
        <strain evidence="3">Cfx-K</strain>
    </source>
</reference>
<dbReference type="InterPro" id="IPR003425">
    <property type="entry name" value="CCB3/YggT"/>
</dbReference>
<keyword evidence="4" id="KW-1185">Reference proteome</keyword>
<feature type="transmembrane region" description="Helical" evidence="2">
    <location>
        <begin position="7"/>
        <end position="27"/>
    </location>
</feature>
<sequence length="87" mass="9653">MGAVTVINLIFNIFYLLILAHIVLSWVRPNPYHPVWGPIIRIVNGVIDPIINPVRRLLPPLGGLDFSPMIVLLLARVIQGALINLVV</sequence>
<evidence type="ECO:0000313" key="3">
    <source>
        <dbReference type="EMBL" id="CUS05942.1"/>
    </source>
</evidence>
<dbReference type="Proteomes" id="UP000215027">
    <property type="component" value="Chromosome II"/>
</dbReference>
<gene>
    <name evidence="3" type="ORF">CFX0092_B0408</name>
</gene>
<keyword evidence="2" id="KW-0812">Transmembrane</keyword>
<organism evidence="3 4">
    <name type="scientific">Candidatus Promineifilum breve</name>
    <dbReference type="NCBI Taxonomy" id="1806508"/>
    <lineage>
        <taxon>Bacteria</taxon>
        <taxon>Bacillati</taxon>
        <taxon>Chloroflexota</taxon>
        <taxon>Ardenticatenia</taxon>
        <taxon>Candidatus Promineifilales</taxon>
        <taxon>Candidatus Promineifilaceae</taxon>
        <taxon>Candidatus Promineifilum</taxon>
    </lineage>
</organism>
<evidence type="ECO:0000256" key="1">
    <source>
        <dbReference type="ARBA" id="ARBA00010894"/>
    </source>
</evidence>